<dbReference type="Pfam" id="PF07589">
    <property type="entry name" value="PEP-CTERM"/>
    <property type="match status" value="1"/>
</dbReference>
<organism evidence="4 5">
    <name type="scientific">Planktothrix mougeotii LEGE 06226</name>
    <dbReference type="NCBI Taxonomy" id="1828728"/>
    <lineage>
        <taxon>Bacteria</taxon>
        <taxon>Bacillati</taxon>
        <taxon>Cyanobacteriota</taxon>
        <taxon>Cyanophyceae</taxon>
        <taxon>Oscillatoriophycideae</taxon>
        <taxon>Oscillatoriales</taxon>
        <taxon>Microcoleaceae</taxon>
        <taxon>Planktothrix</taxon>
    </lineage>
</organism>
<evidence type="ECO:0000313" key="5">
    <source>
        <dbReference type="Proteomes" id="UP000640725"/>
    </source>
</evidence>
<reference evidence="4 5" key="1">
    <citation type="submission" date="2020-10" db="EMBL/GenBank/DDBJ databases">
        <authorList>
            <person name="Castelo-Branco R."/>
            <person name="Eusebio N."/>
            <person name="Adriana R."/>
            <person name="Vieira A."/>
            <person name="Brugerolle De Fraissinette N."/>
            <person name="Rezende De Castro R."/>
            <person name="Schneider M.P."/>
            <person name="Vasconcelos V."/>
            <person name="Leao P.N."/>
        </authorList>
    </citation>
    <scope>NUCLEOTIDE SEQUENCE [LARGE SCALE GENOMIC DNA]</scope>
    <source>
        <strain evidence="4 5">LEGE 06226</strain>
    </source>
</reference>
<protein>
    <submittedName>
        <fullName evidence="4">PEP-CTERM sorting domain-containing protein</fullName>
    </submittedName>
</protein>
<name>A0ABR9UGC4_9CYAN</name>
<keyword evidence="5" id="KW-1185">Reference proteome</keyword>
<evidence type="ECO:0000256" key="1">
    <source>
        <dbReference type="SAM" id="MobiDB-lite"/>
    </source>
</evidence>
<evidence type="ECO:0000256" key="2">
    <source>
        <dbReference type="SAM" id="SignalP"/>
    </source>
</evidence>
<feature type="region of interest" description="Disordered" evidence="1">
    <location>
        <begin position="29"/>
        <end position="77"/>
    </location>
</feature>
<feature type="signal peptide" evidence="2">
    <location>
        <begin position="1"/>
        <end position="29"/>
    </location>
</feature>
<evidence type="ECO:0000259" key="3">
    <source>
        <dbReference type="Pfam" id="PF07589"/>
    </source>
</evidence>
<dbReference type="EMBL" id="JADEWU010000060">
    <property type="protein sequence ID" value="MBE9145522.1"/>
    <property type="molecule type" value="Genomic_DNA"/>
</dbReference>
<dbReference type="InterPro" id="IPR013424">
    <property type="entry name" value="Ice-binding_C"/>
</dbReference>
<evidence type="ECO:0000313" key="4">
    <source>
        <dbReference type="EMBL" id="MBE9145522.1"/>
    </source>
</evidence>
<feature type="chain" id="PRO_5047288829" evidence="2">
    <location>
        <begin position="30"/>
        <end position="275"/>
    </location>
</feature>
<feature type="compositionally biased region" description="Low complexity" evidence="1">
    <location>
        <begin position="29"/>
        <end position="64"/>
    </location>
</feature>
<proteinExistence type="predicted"/>
<keyword evidence="2" id="KW-0732">Signal</keyword>
<comment type="caution">
    <text evidence="4">The sequence shown here is derived from an EMBL/GenBank/DDBJ whole genome shotgun (WGS) entry which is preliminary data.</text>
</comment>
<dbReference type="NCBIfam" id="TIGR02595">
    <property type="entry name" value="PEP_CTERM"/>
    <property type="match status" value="1"/>
</dbReference>
<feature type="domain" description="Ice-binding protein C-terminal" evidence="3">
    <location>
        <begin position="250"/>
        <end position="272"/>
    </location>
</feature>
<accession>A0ABR9UGC4</accession>
<dbReference type="RefSeq" id="WP_193870958.1">
    <property type="nucleotide sequence ID" value="NZ_JADEWU010000060.1"/>
</dbReference>
<sequence>MKTTLSTIIGSALLATGFAVSLIAAPAQANPGGSSSSNAGGNSSSNAGGNSSSNAGGNSSANAGGNTGGGTVTPPASSFTLGSTQTFNFANILGGDTVGDGIVSQFNLNVSETDTNQVLFQFVNTGSVSSAFISQIQFSDASNLLNFNSFAPAYSDPNVSFEADSKNLAQSKKIANWENSFGFATTSQGSGNGGIDAGEKLGLLFDGNFQSVISALTSNQLTVGMHVQGIGIANGASDTFISGNPENVKVPEPATLAGLGLAFGGMLASRRRKSH</sequence>
<dbReference type="Proteomes" id="UP000640725">
    <property type="component" value="Unassembled WGS sequence"/>
</dbReference>
<gene>
    <name evidence="4" type="ORF">IQ236_20215</name>
</gene>